<feature type="transmembrane region" description="Helical" evidence="8">
    <location>
        <begin position="433"/>
        <end position="451"/>
    </location>
</feature>
<feature type="transmembrane region" description="Helical" evidence="8">
    <location>
        <begin position="471"/>
        <end position="492"/>
    </location>
</feature>
<feature type="transmembrane region" description="Helical" evidence="8">
    <location>
        <begin position="122"/>
        <end position="142"/>
    </location>
</feature>
<dbReference type="Pfam" id="PF01699">
    <property type="entry name" value="Na_Ca_ex"/>
    <property type="match status" value="2"/>
</dbReference>
<keyword evidence="4" id="KW-0406">Ion transport</keyword>
<evidence type="ECO:0000313" key="10">
    <source>
        <dbReference type="Proteomes" id="UP001652661"/>
    </source>
</evidence>
<keyword evidence="5 8" id="KW-0812">Transmembrane</keyword>
<keyword evidence="10" id="KW-1185">Reference proteome</keyword>
<accession>A0A6P4IUK9</accession>
<dbReference type="GO" id="GO:0006874">
    <property type="term" value="P:intracellular calcium ion homeostasis"/>
    <property type="evidence" value="ECO:0007669"/>
    <property type="project" value="TreeGrafter"/>
</dbReference>
<feature type="transmembrane region" description="Helical" evidence="8">
    <location>
        <begin position="52"/>
        <end position="74"/>
    </location>
</feature>
<feature type="domain" description="Sodium/calcium exchanger membrane region" evidence="9">
    <location>
        <begin position="370"/>
        <end position="515"/>
    </location>
</feature>
<dbReference type="Proteomes" id="UP001652661">
    <property type="component" value="Chromosome 2R"/>
</dbReference>
<reference evidence="10" key="1">
    <citation type="submission" date="2025-05" db="UniProtKB">
        <authorList>
            <consortium name="RefSeq"/>
        </authorList>
    </citation>
    <scope>NUCLEOTIDE SEQUENCE [LARGE SCALE GENOMIC DNA]</scope>
    <source>
        <strain evidence="10">14028-0561.14</strain>
    </source>
</reference>
<evidence type="ECO:0000256" key="4">
    <source>
        <dbReference type="ARBA" id="ARBA00022568"/>
    </source>
</evidence>
<evidence type="ECO:0000256" key="5">
    <source>
        <dbReference type="ARBA" id="ARBA00022692"/>
    </source>
</evidence>
<evidence type="ECO:0000256" key="2">
    <source>
        <dbReference type="ARBA" id="ARBA00022448"/>
    </source>
</evidence>
<dbReference type="InterPro" id="IPR051359">
    <property type="entry name" value="CaCA_antiporter"/>
</dbReference>
<dbReference type="GO" id="GO:0016020">
    <property type="term" value="C:membrane"/>
    <property type="evidence" value="ECO:0007669"/>
    <property type="project" value="UniProtKB-SubCell"/>
</dbReference>
<dbReference type="InterPro" id="IPR004837">
    <property type="entry name" value="NaCa_Exmemb"/>
</dbReference>
<dbReference type="Gene3D" id="1.20.1420.30">
    <property type="entry name" value="NCX, central ion-binding region"/>
    <property type="match status" value="2"/>
</dbReference>
<name>A0A6P4IUK9_DROKI</name>
<feature type="transmembrane region" description="Helical" evidence="8">
    <location>
        <begin position="185"/>
        <end position="205"/>
    </location>
</feature>
<keyword evidence="4" id="KW-0106">Calcium</keyword>
<keyword evidence="2" id="KW-0813">Transport</keyword>
<evidence type="ECO:0000256" key="8">
    <source>
        <dbReference type="SAM" id="Phobius"/>
    </source>
</evidence>
<proteinExistence type="predicted"/>
<evidence type="ECO:0000259" key="9">
    <source>
        <dbReference type="Pfam" id="PF01699"/>
    </source>
</evidence>
<dbReference type="GO" id="GO:0005432">
    <property type="term" value="F:calcium:sodium antiporter activity"/>
    <property type="evidence" value="ECO:0007669"/>
    <property type="project" value="TreeGrafter"/>
</dbReference>
<keyword evidence="3" id="KW-0050">Antiport</keyword>
<dbReference type="OrthoDB" id="407410at2759"/>
<organism evidence="10 11">
    <name type="scientific">Drosophila kikkawai</name>
    <name type="common">Fruit fly</name>
    <dbReference type="NCBI Taxonomy" id="30033"/>
    <lineage>
        <taxon>Eukaryota</taxon>
        <taxon>Metazoa</taxon>
        <taxon>Ecdysozoa</taxon>
        <taxon>Arthropoda</taxon>
        <taxon>Hexapoda</taxon>
        <taxon>Insecta</taxon>
        <taxon>Pterygota</taxon>
        <taxon>Neoptera</taxon>
        <taxon>Endopterygota</taxon>
        <taxon>Diptera</taxon>
        <taxon>Brachycera</taxon>
        <taxon>Muscomorpha</taxon>
        <taxon>Ephydroidea</taxon>
        <taxon>Drosophilidae</taxon>
        <taxon>Drosophila</taxon>
        <taxon>Sophophora</taxon>
    </lineage>
</organism>
<protein>
    <submittedName>
        <fullName evidence="11">Mitochondrial sodium/calcium exchanger protein</fullName>
    </submittedName>
</protein>
<feature type="transmembrane region" description="Helical" evidence="8">
    <location>
        <begin position="366"/>
        <end position="383"/>
    </location>
</feature>
<dbReference type="AlphaFoldDB" id="A0A6P4IUK9"/>
<feature type="transmembrane region" description="Helical" evidence="8">
    <location>
        <begin position="334"/>
        <end position="354"/>
    </location>
</feature>
<evidence type="ECO:0000256" key="6">
    <source>
        <dbReference type="ARBA" id="ARBA00022989"/>
    </source>
</evidence>
<dbReference type="OMA" id="VKQPIDM"/>
<evidence type="ECO:0000256" key="1">
    <source>
        <dbReference type="ARBA" id="ARBA00004141"/>
    </source>
</evidence>
<dbReference type="GeneID" id="108078047"/>
<dbReference type="RefSeq" id="XP_017027099.1">
    <property type="nucleotide sequence ID" value="XM_017171610.3"/>
</dbReference>
<keyword evidence="6 8" id="KW-1133">Transmembrane helix</keyword>
<feature type="transmembrane region" description="Helical" evidence="8">
    <location>
        <begin position="504"/>
        <end position="528"/>
    </location>
</feature>
<dbReference type="PANTHER" id="PTHR12266">
    <property type="entry name" value="NA+/CA2+ K+ INDEPENDENT EXCHANGER"/>
    <property type="match status" value="1"/>
</dbReference>
<sequence length="530" mass="60759">MPELCEDVHSMLQSKRCEFVTNNNDCLSNIYLVNYMRWHYCYVDERNKFNAFWSVLAMILVLTYVFWMMQFAVLNYFCPCLKVIADGCRLSQNAAGVTLLTVANGSPDLFMSIAARLVAGKYAFLSCMSQAIFLQTFVGGLVMLTNPFEIDPYYYLRDFGFLFLNVAYMDFIFKRPEGIGWELALPSNFILIGYIAVVIIEQNLLTARIRKLERRRGNLSADEQLNDLKSDLQINRHELDRTKRHGGRNRHLFRQFWHSIFVFDKDRFRHGTVLLKIFLLFQLPIDIIIRLLIPVVDVEKPLYNWSKLLFCLQLLIVPTYVVFIFFLQAELLGIPYYAYALMFMVVVTVIVFFVTRTDTTPRFFKFTSALSLIAVITVIFGLLSEVNAMFFALATILSLSPQFAMATVISWAICSNDLVTNIMLAKQGFSKMAYTATFSSPVLAACVFIAMPITREAFANTPNKIMLSEESFGETVCIFLEVALLISLLCSLTTNFQMRRACGFFLVAYYLFFLGVLNLVEFNVIGAYGF</sequence>
<evidence type="ECO:0000256" key="7">
    <source>
        <dbReference type="ARBA" id="ARBA00023136"/>
    </source>
</evidence>
<keyword evidence="7 8" id="KW-0472">Membrane</keyword>
<feature type="domain" description="Sodium/calcium exchanger membrane region" evidence="9">
    <location>
        <begin position="61"/>
        <end position="169"/>
    </location>
</feature>
<comment type="subcellular location">
    <subcellularLocation>
        <location evidence="1">Membrane</location>
        <topology evidence="1">Multi-pass membrane protein</topology>
    </subcellularLocation>
</comment>
<dbReference type="InterPro" id="IPR044880">
    <property type="entry name" value="NCX_ion-bd_dom_sf"/>
</dbReference>
<evidence type="ECO:0000256" key="3">
    <source>
        <dbReference type="ARBA" id="ARBA00022449"/>
    </source>
</evidence>
<dbReference type="PANTHER" id="PTHR12266:SF0">
    <property type="entry name" value="MITOCHONDRIAL SODIUM_CALCIUM EXCHANGER PROTEIN"/>
    <property type="match status" value="1"/>
</dbReference>
<evidence type="ECO:0000313" key="11">
    <source>
        <dbReference type="RefSeq" id="XP_017027099.1"/>
    </source>
</evidence>
<feature type="transmembrane region" description="Helical" evidence="8">
    <location>
        <begin position="308"/>
        <end position="328"/>
    </location>
</feature>
<reference evidence="11" key="2">
    <citation type="submission" date="2025-08" db="UniProtKB">
        <authorList>
            <consortium name="RefSeq"/>
        </authorList>
    </citation>
    <scope>IDENTIFICATION</scope>
    <source>
        <strain evidence="11">14028-0561.14</strain>
        <tissue evidence="11">Whole fly</tissue>
    </source>
</reference>
<keyword evidence="4" id="KW-0109">Calcium transport</keyword>
<gene>
    <name evidence="11" type="primary">LOC108078047</name>
</gene>